<evidence type="ECO:0000256" key="2">
    <source>
        <dbReference type="ARBA" id="ARBA00022908"/>
    </source>
</evidence>
<evidence type="ECO:0000313" key="7">
    <source>
        <dbReference type="Proteomes" id="UP000427716"/>
    </source>
</evidence>
<dbReference type="AlphaFoldDB" id="A0A6I6D3R4"/>
<dbReference type="CDD" id="cd00801">
    <property type="entry name" value="INT_P4_C"/>
    <property type="match status" value="1"/>
</dbReference>
<dbReference type="Proteomes" id="UP000427716">
    <property type="component" value="Chromosome"/>
</dbReference>
<dbReference type="InterPro" id="IPR002104">
    <property type="entry name" value="Integrase_catalytic"/>
</dbReference>
<dbReference type="Gene3D" id="1.10.150.130">
    <property type="match status" value="1"/>
</dbReference>
<sequence>MSITNLWLKNAHQKHRDTVLEKTDRDGLSVRVSRKGKIVFQYRFRYHGKAARMDLGAYPVMSLKEAREEVVSRRKQLEEGHDPRVRREVEKRAVQGQHTNETLLRLWHEKYVVINKVGADEILCSFERYVFPEIGDLPADDTTTHAWMGLLESVRDASPSIASRLLTNVRQCHKWARRWGYMSQEPVANMTARADLNIHKNKDSGRAFTDRELWVVWHATERSRLAARSKLFVKLTLFFGCRPGELRTAAVSEFDFENKVWEIPPERHKTGQKTKRPLRRPLIDEVIPWIEEAMALSMNPRMLFSGESKPTELGDRSTVSFHRSILNAAERQLNAPLPGMCLYDLRKTARTNWSSLGPPHVCEVMLGHSLPGVWQVYDRYDYLEEQAEVYRRWWDRLMQIVSAKTPPTP</sequence>
<dbReference type="PANTHER" id="PTHR30629">
    <property type="entry name" value="PROPHAGE INTEGRASE"/>
    <property type="match status" value="1"/>
</dbReference>
<keyword evidence="3" id="KW-0238">DNA-binding</keyword>
<dbReference type="Pfam" id="PF13356">
    <property type="entry name" value="Arm-DNA-bind_3"/>
    <property type="match status" value="1"/>
</dbReference>
<protein>
    <submittedName>
        <fullName evidence="6">DUF4102 domain-containing protein</fullName>
    </submittedName>
</protein>
<dbReference type="InterPro" id="IPR050808">
    <property type="entry name" value="Phage_Integrase"/>
</dbReference>
<dbReference type="GO" id="GO:0003677">
    <property type="term" value="F:DNA binding"/>
    <property type="evidence" value="ECO:0007669"/>
    <property type="project" value="UniProtKB-KW"/>
</dbReference>
<keyword evidence="2" id="KW-0229">DNA integration</keyword>
<evidence type="ECO:0000259" key="5">
    <source>
        <dbReference type="PROSITE" id="PS51898"/>
    </source>
</evidence>
<dbReference type="GO" id="GO:0006310">
    <property type="term" value="P:DNA recombination"/>
    <property type="evidence" value="ECO:0007669"/>
    <property type="project" value="UniProtKB-KW"/>
</dbReference>
<dbReference type="InterPro" id="IPR010998">
    <property type="entry name" value="Integrase_recombinase_N"/>
</dbReference>
<dbReference type="InterPro" id="IPR053876">
    <property type="entry name" value="Phage_int_M"/>
</dbReference>
<keyword evidence="7" id="KW-1185">Reference proteome</keyword>
<dbReference type="GO" id="GO:0015074">
    <property type="term" value="P:DNA integration"/>
    <property type="evidence" value="ECO:0007669"/>
    <property type="project" value="UniProtKB-KW"/>
</dbReference>
<dbReference type="InterPro" id="IPR011010">
    <property type="entry name" value="DNA_brk_join_enz"/>
</dbReference>
<dbReference type="Gene3D" id="3.30.160.390">
    <property type="entry name" value="Integrase, DNA-binding domain"/>
    <property type="match status" value="1"/>
</dbReference>
<dbReference type="SUPFAM" id="SSF56349">
    <property type="entry name" value="DNA breaking-rejoining enzymes"/>
    <property type="match status" value="1"/>
</dbReference>
<proteinExistence type="inferred from homology"/>
<dbReference type="EMBL" id="CP046415">
    <property type="protein sequence ID" value="QGT78887.1"/>
    <property type="molecule type" value="Genomic_DNA"/>
</dbReference>
<feature type="domain" description="Tyr recombinase" evidence="5">
    <location>
        <begin position="203"/>
        <end position="391"/>
    </location>
</feature>
<evidence type="ECO:0000256" key="1">
    <source>
        <dbReference type="ARBA" id="ARBA00008857"/>
    </source>
</evidence>
<keyword evidence="4" id="KW-0233">DNA recombination</keyword>
<dbReference type="InterPro" id="IPR025166">
    <property type="entry name" value="Integrase_DNA_bind_dom"/>
</dbReference>
<evidence type="ECO:0000313" key="6">
    <source>
        <dbReference type="EMBL" id="QGT78887.1"/>
    </source>
</evidence>
<reference evidence="6 7" key="1">
    <citation type="submission" date="2019-11" db="EMBL/GenBank/DDBJ databases">
        <authorList>
            <person name="Zhang J."/>
            <person name="Sun C."/>
        </authorList>
    </citation>
    <scope>NUCLEOTIDE SEQUENCE [LARGE SCALE GENOMIC DNA]</scope>
    <source>
        <strain evidence="7">sp2</strain>
    </source>
</reference>
<dbReference type="RefSeq" id="WP_156574486.1">
    <property type="nucleotide sequence ID" value="NZ_CP046415.1"/>
</dbReference>
<evidence type="ECO:0000256" key="4">
    <source>
        <dbReference type="ARBA" id="ARBA00023172"/>
    </source>
</evidence>
<name>A0A6I6D3R4_9GAMM</name>
<gene>
    <name evidence="6" type="ORF">GM160_08260</name>
</gene>
<dbReference type="Pfam" id="PF00589">
    <property type="entry name" value="Phage_integrase"/>
    <property type="match status" value="1"/>
</dbReference>
<dbReference type="PROSITE" id="PS51898">
    <property type="entry name" value="TYR_RECOMBINASE"/>
    <property type="match status" value="1"/>
</dbReference>
<comment type="similarity">
    <text evidence="1">Belongs to the 'phage' integrase family.</text>
</comment>
<dbReference type="Gene3D" id="1.10.443.10">
    <property type="entry name" value="Intergrase catalytic core"/>
    <property type="match status" value="1"/>
</dbReference>
<accession>A0A6I6D3R4</accession>
<dbReference type="InterPro" id="IPR038488">
    <property type="entry name" value="Integrase_DNA-bd_sf"/>
</dbReference>
<dbReference type="PANTHER" id="PTHR30629:SF2">
    <property type="entry name" value="PROPHAGE INTEGRASE INTS-RELATED"/>
    <property type="match status" value="1"/>
</dbReference>
<dbReference type="Pfam" id="PF22022">
    <property type="entry name" value="Phage_int_M"/>
    <property type="match status" value="1"/>
</dbReference>
<organism evidence="6 7">
    <name type="scientific">Guyparkeria halophila</name>
    <dbReference type="NCBI Taxonomy" id="47960"/>
    <lineage>
        <taxon>Bacteria</taxon>
        <taxon>Pseudomonadati</taxon>
        <taxon>Pseudomonadota</taxon>
        <taxon>Gammaproteobacteria</taxon>
        <taxon>Chromatiales</taxon>
        <taxon>Thioalkalibacteraceae</taxon>
        <taxon>Guyparkeria</taxon>
    </lineage>
</organism>
<dbReference type="InterPro" id="IPR013762">
    <property type="entry name" value="Integrase-like_cat_sf"/>
</dbReference>
<evidence type="ECO:0000256" key="3">
    <source>
        <dbReference type="ARBA" id="ARBA00023125"/>
    </source>
</evidence>
<dbReference type="KEGG" id="ghl:GM160_08260"/>